<name>A0A061J7E5_TRYRA</name>
<feature type="compositionally biased region" description="Basic residues" evidence="1">
    <location>
        <begin position="343"/>
        <end position="356"/>
    </location>
</feature>
<keyword evidence="2" id="KW-0472">Membrane</keyword>
<organism evidence="3 4">
    <name type="scientific">Trypanosoma rangeli SC58</name>
    <dbReference type="NCBI Taxonomy" id="429131"/>
    <lineage>
        <taxon>Eukaryota</taxon>
        <taxon>Discoba</taxon>
        <taxon>Euglenozoa</taxon>
        <taxon>Kinetoplastea</taxon>
        <taxon>Metakinetoplastina</taxon>
        <taxon>Trypanosomatida</taxon>
        <taxon>Trypanosomatidae</taxon>
        <taxon>Trypanosoma</taxon>
        <taxon>Herpetosoma</taxon>
    </lineage>
</organism>
<proteinExistence type="predicted"/>
<feature type="transmembrane region" description="Helical" evidence="2">
    <location>
        <begin position="427"/>
        <end position="446"/>
    </location>
</feature>
<feature type="region of interest" description="Disordered" evidence="1">
    <location>
        <begin position="40"/>
        <end position="134"/>
    </location>
</feature>
<keyword evidence="2" id="KW-0812">Transmembrane</keyword>
<feature type="compositionally biased region" description="Acidic residues" evidence="1">
    <location>
        <begin position="77"/>
        <end position="121"/>
    </location>
</feature>
<reference evidence="3 4" key="1">
    <citation type="submission" date="2013-07" db="EMBL/GenBank/DDBJ databases">
        <authorList>
            <person name="Stoco P.H."/>
            <person name="Wagner G."/>
            <person name="Gerber A."/>
            <person name="Zaha A."/>
            <person name="Thompson C."/>
            <person name="Bartholomeu D.C."/>
            <person name="Luckemeyer D.D."/>
            <person name="Bahia D."/>
            <person name="Loreto E."/>
            <person name="Prestes E.B."/>
            <person name="Lima F.M."/>
            <person name="Rodrigues-Luiz G."/>
            <person name="Vallejo G.A."/>
            <person name="Filho J.F."/>
            <person name="Monteiro K.M."/>
            <person name="Tyler K.M."/>
            <person name="de Almeida L.G."/>
            <person name="Ortiz M.F."/>
            <person name="Siervo M.A."/>
            <person name="de Moraes M.H."/>
            <person name="Cunha O.L."/>
            <person name="Mendonca-Neto R."/>
            <person name="Silva R."/>
            <person name="Teixeira S.M."/>
            <person name="Murta S.M."/>
            <person name="Sincero T.C."/>
            <person name="Mendes T.A."/>
            <person name="Urmenyi T.P."/>
            <person name="Silva V.G."/>
            <person name="da Rocha W.D."/>
            <person name="Andersson B."/>
            <person name="Romanha A.J."/>
            <person name="Steindel M."/>
            <person name="de Vasconcelos A.T."/>
            <person name="Grisard E.C."/>
        </authorList>
    </citation>
    <scope>NUCLEOTIDE SEQUENCE [LARGE SCALE GENOMIC DNA]</scope>
    <source>
        <strain evidence="3 4">SC58</strain>
    </source>
</reference>
<keyword evidence="2" id="KW-1133">Transmembrane helix</keyword>
<accession>A0A061J7E5</accession>
<sequence length="447" mass="49178">MQHVTEREAALPVDDDGAAYLSSLCDAACVCGVDGVLSCDGEDANTGLTGSQQQQKLEEEEMGEEKDVDCEEKVLEGDDEEEYEEKYEEEYEEEYESGEEDEGEPEETSEEEPEEEEDEYGLEPPSDEGKDPKPKKEVFFIQSRNYPVSALVKNAGLSIAQKKLRRNLKATLMMCSLLKAHNVMECRFLHLTNRALLVGDRYVRINMLLDNPARVAVLKDPVSAAEASFCTAANGGHDASVCSALHLLAGVVFVGGPRLRVGYFENELHDNVALKRLKADADSCGRWCRSKRSHVVVTCAFLHYKRGNVYTEVPREPAKPLAVIPNLRPQAPRPAGGGGGHRCPLRGRGRGGRGRGRGGGSDGRGCKANHSRGEYSAVRRAPRPGLHATAAKSVFADRTDRDSRMVLPMDTVTPPQEEKVQARKERLLNLILALLVFIVALLAYLLN</sequence>
<evidence type="ECO:0000313" key="3">
    <source>
        <dbReference type="EMBL" id="ESL09207.1"/>
    </source>
</evidence>
<comment type="caution">
    <text evidence="3">The sequence shown here is derived from an EMBL/GenBank/DDBJ whole genome shotgun (WGS) entry which is preliminary data.</text>
</comment>
<dbReference type="EMBL" id="AUPL01003076">
    <property type="protein sequence ID" value="ESL09207.1"/>
    <property type="molecule type" value="Genomic_DNA"/>
</dbReference>
<evidence type="ECO:0000313" key="4">
    <source>
        <dbReference type="Proteomes" id="UP000031737"/>
    </source>
</evidence>
<evidence type="ECO:0000256" key="1">
    <source>
        <dbReference type="SAM" id="MobiDB-lite"/>
    </source>
</evidence>
<dbReference type="VEuPathDB" id="TriTrypDB:TRSC58_03076"/>
<gene>
    <name evidence="3" type="ORF">TRSC58_03076</name>
</gene>
<keyword evidence="4" id="KW-1185">Reference proteome</keyword>
<dbReference type="Proteomes" id="UP000031737">
    <property type="component" value="Unassembled WGS sequence"/>
</dbReference>
<feature type="region of interest" description="Disordered" evidence="1">
    <location>
        <begin position="326"/>
        <end position="375"/>
    </location>
</feature>
<dbReference type="OrthoDB" id="265338at2759"/>
<feature type="compositionally biased region" description="Acidic residues" evidence="1">
    <location>
        <begin position="58"/>
        <end position="70"/>
    </location>
</feature>
<evidence type="ECO:0000256" key="2">
    <source>
        <dbReference type="SAM" id="Phobius"/>
    </source>
</evidence>
<dbReference type="AlphaFoldDB" id="A0A061J7E5"/>
<protein>
    <submittedName>
        <fullName evidence="3">Uncharacterized protein</fullName>
    </submittedName>
</protein>